<evidence type="ECO:0000313" key="1">
    <source>
        <dbReference type="EMBL" id="OGN07816.1"/>
    </source>
</evidence>
<protein>
    <recommendedName>
        <fullName evidence="3">DUF5666 domain-containing protein</fullName>
    </recommendedName>
</protein>
<evidence type="ECO:0000313" key="2">
    <source>
        <dbReference type="Proteomes" id="UP000178908"/>
    </source>
</evidence>
<dbReference type="Proteomes" id="UP000178908">
    <property type="component" value="Unassembled WGS sequence"/>
</dbReference>
<dbReference type="EMBL" id="MGJO01000064">
    <property type="protein sequence ID" value="OGN07816.1"/>
    <property type="molecule type" value="Genomic_DNA"/>
</dbReference>
<name>A0A1F8F6D4_9BACT</name>
<comment type="caution">
    <text evidence="1">The sequence shown here is derived from an EMBL/GenBank/DDBJ whole genome shotgun (WGS) entry which is preliminary data.</text>
</comment>
<proteinExistence type="predicted"/>
<dbReference type="AlphaFoldDB" id="A0A1F8F6D4"/>
<gene>
    <name evidence="1" type="ORF">A3C61_00540</name>
</gene>
<reference evidence="1 2" key="1">
    <citation type="journal article" date="2016" name="Nat. Commun.">
        <title>Thousands of microbial genomes shed light on interconnected biogeochemical processes in an aquifer system.</title>
        <authorList>
            <person name="Anantharaman K."/>
            <person name="Brown C.T."/>
            <person name="Hug L.A."/>
            <person name="Sharon I."/>
            <person name="Castelle C.J."/>
            <person name="Probst A.J."/>
            <person name="Thomas B.C."/>
            <person name="Singh A."/>
            <person name="Wilkins M.J."/>
            <person name="Karaoz U."/>
            <person name="Brodie E.L."/>
            <person name="Williams K.H."/>
            <person name="Hubbard S.S."/>
            <person name="Banfield J.F."/>
        </authorList>
    </citation>
    <scope>NUCLEOTIDE SEQUENCE [LARGE SCALE GENOMIC DNA]</scope>
</reference>
<accession>A0A1F8F6D4</accession>
<organism evidence="1 2">
    <name type="scientific">Candidatus Yanofskybacteria bacterium RIFCSPHIGHO2_02_FULL_39_10</name>
    <dbReference type="NCBI Taxonomy" id="1802674"/>
    <lineage>
        <taxon>Bacteria</taxon>
        <taxon>Candidatus Yanofskyibacteriota</taxon>
    </lineage>
</organism>
<evidence type="ECO:0008006" key="3">
    <source>
        <dbReference type="Google" id="ProtNLM"/>
    </source>
</evidence>
<sequence length="126" mass="14129">MKKIIIILVVLAAASVVFLVFSNLKNSNDSSQNEASVSPETKLPSFVRGEVIKVEGDKIYLKISGEEKIIKTTQDTEIIKQVYIESRIMLKDVTLSDIKELSDVVVYYKNNSGNEYDADKIQILSE</sequence>